<dbReference type="Gene3D" id="3.40.50.720">
    <property type="entry name" value="NAD(P)-binding Rossmann-like Domain"/>
    <property type="match status" value="1"/>
</dbReference>
<dbReference type="Pfam" id="PF01408">
    <property type="entry name" value="GFO_IDH_MocA"/>
    <property type="match status" value="1"/>
</dbReference>
<dbReference type="PANTHER" id="PTHR43593:SF1">
    <property type="entry name" value="INOSITOL 2-DEHYDROGENASE"/>
    <property type="match status" value="1"/>
</dbReference>
<dbReference type="EMBL" id="MVGT01003363">
    <property type="protein sequence ID" value="OVA04158.1"/>
    <property type="molecule type" value="Genomic_DNA"/>
</dbReference>
<dbReference type="SUPFAM" id="SSF51735">
    <property type="entry name" value="NAD(P)-binding Rossmann-fold domains"/>
    <property type="match status" value="1"/>
</dbReference>
<gene>
    <name evidence="3" type="ORF">BVC80_847g10</name>
</gene>
<reference evidence="3 4" key="1">
    <citation type="journal article" date="2017" name="Mol. Plant">
        <title>The Genome of Medicinal Plant Macleaya cordata Provides New Insights into Benzylisoquinoline Alkaloids Metabolism.</title>
        <authorList>
            <person name="Liu X."/>
            <person name="Liu Y."/>
            <person name="Huang P."/>
            <person name="Ma Y."/>
            <person name="Qing Z."/>
            <person name="Tang Q."/>
            <person name="Cao H."/>
            <person name="Cheng P."/>
            <person name="Zheng Y."/>
            <person name="Yuan Z."/>
            <person name="Zhou Y."/>
            <person name="Liu J."/>
            <person name="Tang Z."/>
            <person name="Zhuo Y."/>
            <person name="Zhang Y."/>
            <person name="Yu L."/>
            <person name="Huang J."/>
            <person name="Yang P."/>
            <person name="Peng Q."/>
            <person name="Zhang J."/>
            <person name="Jiang W."/>
            <person name="Zhang Z."/>
            <person name="Lin K."/>
            <person name="Ro D.K."/>
            <person name="Chen X."/>
            <person name="Xiong X."/>
            <person name="Shang Y."/>
            <person name="Huang S."/>
            <person name="Zeng J."/>
        </authorList>
    </citation>
    <scope>NUCLEOTIDE SEQUENCE [LARGE SCALE GENOMIC DNA]</scope>
    <source>
        <strain evidence="4">cv. BLH2017</strain>
        <tissue evidence="3">Root</tissue>
    </source>
</reference>
<evidence type="ECO:0000259" key="2">
    <source>
        <dbReference type="Pfam" id="PF02894"/>
    </source>
</evidence>
<protein>
    <submittedName>
        <fullName evidence="3">Oxidoreductase</fullName>
    </submittedName>
</protein>
<evidence type="ECO:0000259" key="1">
    <source>
        <dbReference type="Pfam" id="PF01408"/>
    </source>
</evidence>
<dbReference type="Proteomes" id="UP000195402">
    <property type="component" value="Unassembled WGS sequence"/>
</dbReference>
<sequence>MMAGKVKYGIVGVGMMGREHLINLAHLHSESESESEGGVSVVCISDPHIPSQQLALNLANSFNWSPQVFSGHQELLDSGLCDVVIVSTPNMTHYQILMDIINHPKPHHILVEKPLCTTVTDCKKVIDAARRRPEMLVQVGLEYRYMPPVAKLIEVVNSGTLGQVKMVGIREHRFPFLVKVNDWNRFNSNTGGTLVEKCCHFFDLMRLFVGANPVRVMASGAIDVNHKDEIYDGKVPDIIDNAYVIVEFDNGSRGMLDLCMFAEGSKNEQEISVVGDIGKGEAFVPESVVRVGTRSGGRDGVQTIKAEDKRIKYDGLHHGSSYLEHLNFLSAVKSSVDHQEAGTAQRAPAVGLQDGLLSVAIGVAAQLSIEKGRFVTIEEVMGR</sequence>
<feature type="domain" description="Gfo/Idh/MocA-like oxidoreductase N-terminal" evidence="1">
    <location>
        <begin position="7"/>
        <end position="140"/>
    </location>
</feature>
<feature type="domain" description="Gfo/Idh/MocA-like oxidoreductase C-terminal" evidence="2">
    <location>
        <begin position="154"/>
        <end position="376"/>
    </location>
</feature>
<accession>A0A200Q125</accession>
<name>A0A200Q125_MACCD</name>
<dbReference type="FunCoup" id="A0A200Q125">
    <property type="interactions" value="8"/>
</dbReference>
<evidence type="ECO:0000313" key="4">
    <source>
        <dbReference type="Proteomes" id="UP000195402"/>
    </source>
</evidence>
<dbReference type="Pfam" id="PF02894">
    <property type="entry name" value="GFO_IDH_MocA_C"/>
    <property type="match status" value="1"/>
</dbReference>
<dbReference type="Gene3D" id="3.30.360.10">
    <property type="entry name" value="Dihydrodipicolinate Reductase, domain 2"/>
    <property type="match status" value="1"/>
</dbReference>
<dbReference type="SUPFAM" id="SSF55347">
    <property type="entry name" value="Glyceraldehyde-3-phosphate dehydrogenase-like, C-terminal domain"/>
    <property type="match status" value="1"/>
</dbReference>
<dbReference type="STRING" id="56857.A0A200Q125"/>
<dbReference type="InterPro" id="IPR004104">
    <property type="entry name" value="Gfo/Idh/MocA-like_OxRdtase_C"/>
</dbReference>
<dbReference type="InParanoid" id="A0A200Q125"/>
<dbReference type="InterPro" id="IPR036291">
    <property type="entry name" value="NAD(P)-bd_dom_sf"/>
</dbReference>
<dbReference type="PANTHER" id="PTHR43593">
    <property type="match status" value="1"/>
</dbReference>
<keyword evidence="4" id="KW-1185">Reference proteome</keyword>
<dbReference type="OrthoDB" id="446809at2759"/>
<organism evidence="3 4">
    <name type="scientific">Macleaya cordata</name>
    <name type="common">Five-seeded plume-poppy</name>
    <name type="synonym">Bocconia cordata</name>
    <dbReference type="NCBI Taxonomy" id="56857"/>
    <lineage>
        <taxon>Eukaryota</taxon>
        <taxon>Viridiplantae</taxon>
        <taxon>Streptophyta</taxon>
        <taxon>Embryophyta</taxon>
        <taxon>Tracheophyta</taxon>
        <taxon>Spermatophyta</taxon>
        <taxon>Magnoliopsida</taxon>
        <taxon>Ranunculales</taxon>
        <taxon>Papaveraceae</taxon>
        <taxon>Papaveroideae</taxon>
        <taxon>Macleaya</taxon>
    </lineage>
</organism>
<dbReference type="GO" id="GO:0000166">
    <property type="term" value="F:nucleotide binding"/>
    <property type="evidence" value="ECO:0007669"/>
    <property type="project" value="InterPro"/>
</dbReference>
<dbReference type="OMA" id="ICQVGFM"/>
<proteinExistence type="predicted"/>
<evidence type="ECO:0000313" key="3">
    <source>
        <dbReference type="EMBL" id="OVA04158.1"/>
    </source>
</evidence>
<dbReference type="InterPro" id="IPR000683">
    <property type="entry name" value="Gfo/Idh/MocA-like_OxRdtase_N"/>
</dbReference>
<comment type="caution">
    <text evidence="3">The sequence shown here is derived from an EMBL/GenBank/DDBJ whole genome shotgun (WGS) entry which is preliminary data.</text>
</comment>
<dbReference type="AlphaFoldDB" id="A0A200Q125"/>
<dbReference type="InterPro" id="IPR050424">
    <property type="entry name" value="Gfo-Idh-MocA_inositol_DH"/>
</dbReference>